<dbReference type="Pfam" id="PF07660">
    <property type="entry name" value="STN"/>
    <property type="match status" value="1"/>
</dbReference>
<evidence type="ECO:0000259" key="15">
    <source>
        <dbReference type="SMART" id="SM00965"/>
    </source>
</evidence>
<dbReference type="AlphaFoldDB" id="A0A840TZF1"/>
<dbReference type="Pfam" id="PF13715">
    <property type="entry name" value="CarbopepD_reg_2"/>
    <property type="match status" value="1"/>
</dbReference>
<dbReference type="NCBIfam" id="TIGR04057">
    <property type="entry name" value="SusC_RagA_signa"/>
    <property type="match status" value="1"/>
</dbReference>
<accession>A0A840TZF1</accession>
<keyword evidence="2 12" id="KW-0813">Transport</keyword>
<keyword evidence="6" id="KW-0732">Signal</keyword>
<evidence type="ECO:0000256" key="12">
    <source>
        <dbReference type="PROSITE-ProRule" id="PRU01360"/>
    </source>
</evidence>
<reference evidence="16 17" key="1">
    <citation type="submission" date="2020-08" db="EMBL/GenBank/DDBJ databases">
        <title>Genomic Encyclopedia of Type Strains, Phase IV (KMG-IV): sequencing the most valuable type-strain genomes for metagenomic binning, comparative biology and taxonomic classification.</title>
        <authorList>
            <person name="Goeker M."/>
        </authorList>
    </citation>
    <scope>NUCLEOTIDE SEQUENCE [LARGE SCALE GENOMIC DNA]</scope>
    <source>
        <strain evidence="16 17">DSM 105074</strain>
    </source>
</reference>
<dbReference type="InterPro" id="IPR000531">
    <property type="entry name" value="Beta-barrel_TonB"/>
</dbReference>
<comment type="caution">
    <text evidence="16">The sequence shown here is derived from an EMBL/GenBank/DDBJ whole genome shotgun (WGS) entry which is preliminary data.</text>
</comment>
<organism evidence="16 17">
    <name type="scientific">Rhabdobacter roseus</name>
    <dbReference type="NCBI Taxonomy" id="1655419"/>
    <lineage>
        <taxon>Bacteria</taxon>
        <taxon>Pseudomonadati</taxon>
        <taxon>Bacteroidota</taxon>
        <taxon>Cytophagia</taxon>
        <taxon>Cytophagales</taxon>
        <taxon>Cytophagaceae</taxon>
        <taxon>Rhabdobacter</taxon>
    </lineage>
</organism>
<keyword evidence="5 12" id="KW-0812">Transmembrane</keyword>
<keyword evidence="17" id="KW-1185">Reference proteome</keyword>
<keyword evidence="3 12" id="KW-1134">Transmembrane beta strand</keyword>
<evidence type="ECO:0000313" key="16">
    <source>
        <dbReference type="EMBL" id="MBB5285280.1"/>
    </source>
</evidence>
<dbReference type="SUPFAM" id="SSF56935">
    <property type="entry name" value="Porins"/>
    <property type="match status" value="1"/>
</dbReference>
<dbReference type="GO" id="GO:0009279">
    <property type="term" value="C:cell outer membrane"/>
    <property type="evidence" value="ECO:0007669"/>
    <property type="project" value="UniProtKB-SubCell"/>
</dbReference>
<dbReference type="FunFam" id="2.170.130.10:FF:000008">
    <property type="entry name" value="SusC/RagA family TonB-linked outer membrane protein"/>
    <property type="match status" value="1"/>
</dbReference>
<proteinExistence type="inferred from homology"/>
<evidence type="ECO:0000256" key="3">
    <source>
        <dbReference type="ARBA" id="ARBA00022452"/>
    </source>
</evidence>
<comment type="similarity">
    <text evidence="12 13">Belongs to the TonB-dependent receptor family.</text>
</comment>
<gene>
    <name evidence="16" type="ORF">HNQ92_003437</name>
</gene>
<evidence type="ECO:0000256" key="7">
    <source>
        <dbReference type="ARBA" id="ARBA00023004"/>
    </source>
</evidence>
<feature type="compositionally biased region" description="Basic and acidic residues" evidence="14">
    <location>
        <begin position="1047"/>
        <end position="1059"/>
    </location>
</feature>
<sequence>MKKHLYSKHGTLFTIMRVTFYQLVCVSFLSAMAYAHTTPAQELLNRGVTLKLTNVALKEALSQLEKSTQVRFAYSSDLIRLSQPVSVEANQERLASVLDRLLTPLQIEYRVVNNQILLAKARKRTSAQVPEREEQPGFFVQPLDVTIGGKVISADNEPLPGVSVVIKGTTRGTTTDAEGTYQLSVPDQNTTLVFSFVGYISQEVAVGNRTQLNVTLAADVKALNEVVVVGYGTQKRADITGSVSSVSAKDIQSIPTPSLDGALAGKMPGVHVSQTTGTPGGGLTVRVRGTGSIGAGNEPLYVIDGFPVTANYNQNNNPLNSINPNDIESIEVLKDASATAIYGSRGSNGVVIITTKSGKSGKMKVDIDTYAGVQNVTKYMDLMNAREFAQYIIDSRNNAWVDIGGNPSAPNSQRSAIYQILPALQNPEALGEGTNWQKEIFRTAPMQNLQATVSGGTDNVKYLVSGNYFRQDGVVINSDFERYALRINLEANASRRFKVGVNLTPAYTVSNPTLSEGHWSSGAVVLSALTLAPHLPVYDENGKYTTGRALGNGFSSISNPVKQARERTDRITDLRLLGTVYGEYKILDNLTYKLLVGTDLLASNRKTYRPSTLGTDGNPPPTIPVGGYTTDDSYNWLVEHTLNYSFSRDNHQLDALGGFTAQRAYSHSSSISSTNFPNDLVETLNAGLVTSASTSASEWSLLSYLARVNYSYMSKYLLTGTIRRDGSSRFGTNNKWGVFPSVSAGWRISEEAFLKSFTPISELKLRASYGFTGNNFIGNYDHVGLLTTRNYVFGGSGGAVVNGIAPNSISNPDLSWERNRQLDIGLELGLFQNRVFLVADFYNKITSDLLLNVPTPSITGYTSARQNIGKVQNQGWELGLTTRNLNRELKWTTDFNISINRNKVLALGPSGEPIFGNYELSNSHITEIGKPLGNFYGYEVIGIFQTQEEIDNNPSFADSRPGHFRFRDVNGDGVLSILDRTILGNPLPNFIFGLTNTLSYKGFDLNVLIQGVQGGEIMHLGRRFYANYAGTANGLRHNAWKSPQEPGDGKTPRVNRDLSRYSSSNASANISSDHIEDGSFVRVRNISLGYNLPTGLVNKISLTNARVYLNMVNPITWTKYSGYNPEVSVAGANPLTPGVDYGGYPIARTITLGLNIGL</sequence>
<dbReference type="InterPro" id="IPR039426">
    <property type="entry name" value="TonB-dep_rcpt-like"/>
</dbReference>
<protein>
    <submittedName>
        <fullName evidence="16">TonB-linked SusC/RagA family outer membrane protein</fullName>
    </submittedName>
</protein>
<dbReference type="InterPro" id="IPR036942">
    <property type="entry name" value="Beta-barrel_TonB_sf"/>
</dbReference>
<dbReference type="EMBL" id="JACHGF010000005">
    <property type="protein sequence ID" value="MBB5285280.1"/>
    <property type="molecule type" value="Genomic_DNA"/>
</dbReference>
<dbReference type="Gene3D" id="2.170.130.10">
    <property type="entry name" value="TonB-dependent receptor, plug domain"/>
    <property type="match status" value="1"/>
</dbReference>
<evidence type="ECO:0000256" key="9">
    <source>
        <dbReference type="ARBA" id="ARBA00023136"/>
    </source>
</evidence>
<feature type="region of interest" description="Disordered" evidence="14">
    <location>
        <begin position="1037"/>
        <end position="1065"/>
    </location>
</feature>
<dbReference type="Gene3D" id="2.60.40.1120">
    <property type="entry name" value="Carboxypeptidase-like, regulatory domain"/>
    <property type="match status" value="1"/>
</dbReference>
<evidence type="ECO:0000256" key="6">
    <source>
        <dbReference type="ARBA" id="ARBA00022729"/>
    </source>
</evidence>
<dbReference type="PROSITE" id="PS52016">
    <property type="entry name" value="TONB_DEPENDENT_REC_3"/>
    <property type="match status" value="1"/>
</dbReference>
<dbReference type="InterPro" id="IPR012910">
    <property type="entry name" value="Plug_dom"/>
</dbReference>
<evidence type="ECO:0000256" key="1">
    <source>
        <dbReference type="ARBA" id="ARBA00004571"/>
    </source>
</evidence>
<evidence type="ECO:0000256" key="2">
    <source>
        <dbReference type="ARBA" id="ARBA00022448"/>
    </source>
</evidence>
<dbReference type="PANTHER" id="PTHR30069">
    <property type="entry name" value="TONB-DEPENDENT OUTER MEMBRANE RECEPTOR"/>
    <property type="match status" value="1"/>
</dbReference>
<dbReference type="SUPFAM" id="SSF49464">
    <property type="entry name" value="Carboxypeptidase regulatory domain-like"/>
    <property type="match status" value="1"/>
</dbReference>
<dbReference type="GO" id="GO:0044718">
    <property type="term" value="P:siderophore transmembrane transport"/>
    <property type="evidence" value="ECO:0007669"/>
    <property type="project" value="TreeGrafter"/>
</dbReference>
<dbReference type="InterPro" id="IPR023996">
    <property type="entry name" value="TonB-dep_OMP_SusC/RagA"/>
</dbReference>
<evidence type="ECO:0000256" key="14">
    <source>
        <dbReference type="SAM" id="MobiDB-lite"/>
    </source>
</evidence>
<evidence type="ECO:0000256" key="11">
    <source>
        <dbReference type="ARBA" id="ARBA00023237"/>
    </source>
</evidence>
<dbReference type="SMART" id="SM00965">
    <property type="entry name" value="STN"/>
    <property type="match status" value="1"/>
</dbReference>
<dbReference type="InterPro" id="IPR037066">
    <property type="entry name" value="Plug_dom_sf"/>
</dbReference>
<keyword evidence="7" id="KW-0408">Iron</keyword>
<dbReference type="Proteomes" id="UP000557307">
    <property type="component" value="Unassembled WGS sequence"/>
</dbReference>
<comment type="subcellular location">
    <subcellularLocation>
        <location evidence="1 12">Cell outer membrane</location>
        <topology evidence="1 12">Multi-pass membrane protein</topology>
    </subcellularLocation>
</comment>
<name>A0A840TZF1_9BACT</name>
<feature type="domain" description="Secretin/TonB short N-terminal" evidence="15">
    <location>
        <begin position="70"/>
        <end position="121"/>
    </location>
</feature>
<dbReference type="InterPro" id="IPR023997">
    <property type="entry name" value="TonB-dep_OMP_SusC/RagA_CS"/>
</dbReference>
<evidence type="ECO:0000313" key="17">
    <source>
        <dbReference type="Proteomes" id="UP000557307"/>
    </source>
</evidence>
<keyword evidence="9 12" id="KW-0472">Membrane</keyword>
<keyword evidence="4" id="KW-0410">Iron transport</keyword>
<evidence type="ECO:0000256" key="8">
    <source>
        <dbReference type="ARBA" id="ARBA00023077"/>
    </source>
</evidence>
<evidence type="ECO:0000256" key="13">
    <source>
        <dbReference type="RuleBase" id="RU003357"/>
    </source>
</evidence>
<dbReference type="Pfam" id="PF07715">
    <property type="entry name" value="Plug"/>
    <property type="match status" value="1"/>
</dbReference>
<keyword evidence="10" id="KW-0675">Receptor</keyword>
<dbReference type="GO" id="GO:0015344">
    <property type="term" value="F:siderophore uptake transmembrane transporter activity"/>
    <property type="evidence" value="ECO:0007669"/>
    <property type="project" value="TreeGrafter"/>
</dbReference>
<dbReference type="NCBIfam" id="TIGR04056">
    <property type="entry name" value="OMP_RagA_SusC"/>
    <property type="match status" value="1"/>
</dbReference>
<evidence type="ECO:0000256" key="5">
    <source>
        <dbReference type="ARBA" id="ARBA00022692"/>
    </source>
</evidence>
<keyword evidence="11 12" id="KW-0998">Cell outer membrane</keyword>
<evidence type="ECO:0000256" key="10">
    <source>
        <dbReference type="ARBA" id="ARBA00023170"/>
    </source>
</evidence>
<keyword evidence="4" id="KW-0406">Ion transport</keyword>
<dbReference type="InterPro" id="IPR011662">
    <property type="entry name" value="Secretin/TonB_short_N"/>
</dbReference>
<dbReference type="Pfam" id="PF00593">
    <property type="entry name" value="TonB_dep_Rec_b-barrel"/>
    <property type="match status" value="1"/>
</dbReference>
<dbReference type="InterPro" id="IPR008969">
    <property type="entry name" value="CarboxyPept-like_regulatory"/>
</dbReference>
<keyword evidence="8 13" id="KW-0798">TonB box</keyword>
<evidence type="ECO:0000256" key="4">
    <source>
        <dbReference type="ARBA" id="ARBA00022496"/>
    </source>
</evidence>
<dbReference type="Gene3D" id="2.40.170.20">
    <property type="entry name" value="TonB-dependent receptor, beta-barrel domain"/>
    <property type="match status" value="1"/>
</dbReference>
<dbReference type="RefSeq" id="WP_184175286.1">
    <property type="nucleotide sequence ID" value="NZ_JACHGF010000005.1"/>
</dbReference>
<dbReference type="PANTHER" id="PTHR30069:SF29">
    <property type="entry name" value="HEMOGLOBIN AND HEMOGLOBIN-HAPTOGLOBIN-BINDING PROTEIN 1-RELATED"/>
    <property type="match status" value="1"/>
</dbReference>